<sequence length="372" mass="40722">MIYADSESSADLYYATRFFAPDPFLYLRDPSGRDHVVVTALEVDRARRTARVDQVHEWSRIKSRWQERHPDQSATTEALTLFLLAELGIQRLATPDDFPLLMADRLREAGIELIPESGPFWPERAIKSAEEIAHIEAALEVTAMGMQAGIEMIAGAAIGADGILWSGGAPLTSERVRGEIHARLVREGASPRHTIVAGGPQGADPHEEGHGVLRASQSIILDIFPRMEKSGYWGDMTRTVCKGRAPERLRALWDAVKAAQELAFERIGDQVSGLAVHQAVTDSMTRAGFVTGIDEAGRQIGFFHGTGHGLGLEIHEAPRIGGKDQTLLTGHVVTVEPGLYYPDLGGARLEDVVVVEAHGCRNLTRFPKFLEV</sequence>
<dbReference type="PANTHER" id="PTHR46112">
    <property type="entry name" value="AMINOPEPTIDASE"/>
    <property type="match status" value="1"/>
</dbReference>
<dbReference type="InterPro" id="IPR001131">
    <property type="entry name" value="Peptidase_M24B_aminopep-P_CS"/>
</dbReference>
<evidence type="ECO:0000256" key="4">
    <source>
        <dbReference type="ARBA" id="ARBA00023049"/>
    </source>
</evidence>
<comment type="caution">
    <text evidence="7">The sequence shown here is derived from an EMBL/GenBank/DDBJ whole genome shotgun (WGS) entry which is preliminary data.</text>
</comment>
<dbReference type="Pfam" id="PF00557">
    <property type="entry name" value="Peptidase_M24"/>
    <property type="match status" value="1"/>
</dbReference>
<dbReference type="InterPro" id="IPR036005">
    <property type="entry name" value="Creatinase/aminopeptidase-like"/>
</dbReference>
<proteinExistence type="inferred from homology"/>
<keyword evidence="4" id="KW-0482">Metalloprotease</keyword>
<evidence type="ECO:0000259" key="6">
    <source>
        <dbReference type="Pfam" id="PF00557"/>
    </source>
</evidence>
<organism evidence="7 8">
    <name type="scientific">Candidatus Magnetaquiglobus chichijimensis</name>
    <dbReference type="NCBI Taxonomy" id="3141448"/>
    <lineage>
        <taxon>Bacteria</taxon>
        <taxon>Pseudomonadati</taxon>
        <taxon>Pseudomonadota</taxon>
        <taxon>Magnetococcia</taxon>
        <taxon>Magnetococcales</taxon>
        <taxon>Candidatus Magnetaquicoccaceae</taxon>
        <taxon>Candidatus Magnetaquiglobus</taxon>
    </lineage>
</organism>
<dbReference type="PANTHER" id="PTHR46112:SF2">
    <property type="entry name" value="XAA-PRO AMINOPEPTIDASE P-RELATED"/>
    <property type="match status" value="1"/>
</dbReference>
<reference evidence="7 8" key="2">
    <citation type="submission" date="2024-09" db="EMBL/GenBank/DDBJ databases">
        <title>Draft genome sequence of Candidatus Magnetaquicoccaceae bacterium FCR-1.</title>
        <authorList>
            <person name="Shimoshige H."/>
            <person name="Shimamura S."/>
            <person name="Taoka A."/>
            <person name="Kobayashi H."/>
            <person name="Maekawa T."/>
        </authorList>
    </citation>
    <scope>NUCLEOTIDE SEQUENCE [LARGE SCALE GENOMIC DNA]</scope>
    <source>
        <strain evidence="7 8">FCR-1</strain>
    </source>
</reference>
<keyword evidence="2 5" id="KW-0479">Metal-binding</keyword>
<evidence type="ECO:0000256" key="3">
    <source>
        <dbReference type="ARBA" id="ARBA00022801"/>
    </source>
</evidence>
<protein>
    <recommendedName>
        <fullName evidence="6">Peptidase M24 domain-containing protein</fullName>
    </recommendedName>
</protein>
<dbReference type="SUPFAM" id="SSF55920">
    <property type="entry name" value="Creatinase/aminopeptidase"/>
    <property type="match status" value="1"/>
</dbReference>
<evidence type="ECO:0000313" key="7">
    <source>
        <dbReference type="EMBL" id="GAB0058841.1"/>
    </source>
</evidence>
<keyword evidence="8" id="KW-1185">Reference proteome</keyword>
<evidence type="ECO:0000256" key="5">
    <source>
        <dbReference type="RuleBase" id="RU000590"/>
    </source>
</evidence>
<keyword evidence="1" id="KW-0645">Protease</keyword>
<dbReference type="Proteomes" id="UP001628193">
    <property type="component" value="Unassembled WGS sequence"/>
</dbReference>
<evidence type="ECO:0000256" key="1">
    <source>
        <dbReference type="ARBA" id="ARBA00022670"/>
    </source>
</evidence>
<comment type="similarity">
    <text evidence="5">Belongs to the peptidase M24B family.</text>
</comment>
<accession>A0ABQ0CD73</accession>
<dbReference type="PROSITE" id="PS00491">
    <property type="entry name" value="PROLINE_PEPTIDASE"/>
    <property type="match status" value="1"/>
</dbReference>
<dbReference type="Gene3D" id="3.90.230.10">
    <property type="entry name" value="Creatinase/methionine aminopeptidase superfamily"/>
    <property type="match status" value="1"/>
</dbReference>
<keyword evidence="3" id="KW-0378">Hydrolase</keyword>
<dbReference type="InterPro" id="IPR000994">
    <property type="entry name" value="Pept_M24"/>
</dbReference>
<evidence type="ECO:0000256" key="2">
    <source>
        <dbReference type="ARBA" id="ARBA00022723"/>
    </source>
</evidence>
<gene>
    <name evidence="7" type="ORF">SIID45300_03198</name>
</gene>
<reference evidence="7 8" key="1">
    <citation type="submission" date="2024-05" db="EMBL/GenBank/DDBJ databases">
        <authorList>
            <consortium name="Candidatus Magnetaquicoccaceae bacterium FCR-1 genome sequencing consortium"/>
            <person name="Shimoshige H."/>
            <person name="Shimamura S."/>
            <person name="Taoka A."/>
            <person name="Kobayashi H."/>
            <person name="Maekawa T."/>
        </authorList>
    </citation>
    <scope>NUCLEOTIDE SEQUENCE [LARGE SCALE GENOMIC DNA]</scope>
    <source>
        <strain evidence="7 8">FCR-1</strain>
    </source>
</reference>
<name>A0ABQ0CD73_9PROT</name>
<dbReference type="EMBL" id="BAAFGK010000005">
    <property type="protein sequence ID" value="GAB0058841.1"/>
    <property type="molecule type" value="Genomic_DNA"/>
</dbReference>
<dbReference type="InterPro" id="IPR050659">
    <property type="entry name" value="Peptidase_M24B"/>
</dbReference>
<evidence type="ECO:0000313" key="8">
    <source>
        <dbReference type="Proteomes" id="UP001628193"/>
    </source>
</evidence>
<feature type="domain" description="Peptidase M24" evidence="6">
    <location>
        <begin position="134"/>
        <end position="356"/>
    </location>
</feature>